<sequence>MNSTYRLTLSRDAVKFVAKQEKSIPLRIRKALLGLSVRPPVGDIKPLKGKDKLFRLRVGSYRVIFEVNHKEQVVCILTMENRGDIY</sequence>
<dbReference type="Pfam" id="PF05016">
    <property type="entry name" value="ParE_toxin"/>
    <property type="match status" value="1"/>
</dbReference>
<reference evidence="2 3" key="1">
    <citation type="submission" date="2022-05" db="EMBL/GenBank/DDBJ databases">
        <title>Genome Sequencing of Bee-Associated Microbes.</title>
        <authorList>
            <person name="Dunlap C."/>
        </authorList>
    </citation>
    <scope>NUCLEOTIDE SEQUENCE [LARGE SCALE GENOMIC DNA]</scope>
    <source>
        <strain evidence="2 3">NRRL NRS-1438</strain>
    </source>
</reference>
<keyword evidence="1" id="KW-1277">Toxin-antitoxin system</keyword>
<accession>A0ABT4DY28</accession>
<evidence type="ECO:0000313" key="2">
    <source>
        <dbReference type="EMBL" id="MCY9522248.1"/>
    </source>
</evidence>
<comment type="caution">
    <text evidence="2">The sequence shown here is derived from an EMBL/GenBank/DDBJ whole genome shotgun (WGS) entry which is preliminary data.</text>
</comment>
<organism evidence="2 3">
    <name type="scientific">Paenibacillus apiarius</name>
    <dbReference type="NCBI Taxonomy" id="46240"/>
    <lineage>
        <taxon>Bacteria</taxon>
        <taxon>Bacillati</taxon>
        <taxon>Bacillota</taxon>
        <taxon>Bacilli</taxon>
        <taxon>Bacillales</taxon>
        <taxon>Paenibacillaceae</taxon>
        <taxon>Paenibacillus</taxon>
    </lineage>
</organism>
<evidence type="ECO:0000256" key="1">
    <source>
        <dbReference type="ARBA" id="ARBA00022649"/>
    </source>
</evidence>
<dbReference type="Gene3D" id="3.30.2310.20">
    <property type="entry name" value="RelE-like"/>
    <property type="match status" value="1"/>
</dbReference>
<dbReference type="EMBL" id="JAMDLW010000032">
    <property type="protein sequence ID" value="MCY9522248.1"/>
    <property type="molecule type" value="Genomic_DNA"/>
</dbReference>
<keyword evidence="3" id="KW-1185">Reference proteome</keyword>
<dbReference type="PANTHER" id="PTHR38813:SF1">
    <property type="entry name" value="TOXIN RELE1-RELATED"/>
    <property type="match status" value="1"/>
</dbReference>
<gene>
    <name evidence="2" type="ORF">M5X09_21760</name>
</gene>
<evidence type="ECO:0000313" key="3">
    <source>
        <dbReference type="Proteomes" id="UP001207626"/>
    </source>
</evidence>
<dbReference type="RefSeq" id="WP_087434537.1">
    <property type="nucleotide sequence ID" value="NZ_JAMDLV010000070.1"/>
</dbReference>
<dbReference type="InterPro" id="IPR007712">
    <property type="entry name" value="RelE/ParE_toxin"/>
</dbReference>
<dbReference type="SUPFAM" id="SSF143011">
    <property type="entry name" value="RelE-like"/>
    <property type="match status" value="1"/>
</dbReference>
<dbReference type="PANTHER" id="PTHR38813">
    <property type="match status" value="1"/>
</dbReference>
<protein>
    <submittedName>
        <fullName evidence="2">Type II toxin-antitoxin system RelE/ParE family toxin</fullName>
    </submittedName>
</protein>
<proteinExistence type="predicted"/>
<dbReference type="InterPro" id="IPR035093">
    <property type="entry name" value="RelE/ParE_toxin_dom_sf"/>
</dbReference>
<dbReference type="Proteomes" id="UP001207626">
    <property type="component" value="Unassembled WGS sequence"/>
</dbReference>
<dbReference type="InterPro" id="IPR052747">
    <property type="entry name" value="TA_system_RelE_toxin"/>
</dbReference>
<name>A0ABT4DY28_9BACL</name>